<dbReference type="GO" id="GO:0004888">
    <property type="term" value="F:transmembrane signaling receptor activity"/>
    <property type="evidence" value="ECO:0007669"/>
    <property type="project" value="InterPro"/>
</dbReference>
<dbReference type="PANTHER" id="PTHR43531">
    <property type="entry name" value="PROTEIN ICFG"/>
    <property type="match status" value="1"/>
</dbReference>
<dbReference type="EMBL" id="SMBU01000038">
    <property type="protein sequence ID" value="TCU88916.1"/>
    <property type="molecule type" value="Genomic_DNA"/>
</dbReference>
<feature type="transmembrane region" description="Helical" evidence="6">
    <location>
        <begin position="12"/>
        <end position="33"/>
    </location>
</feature>
<dbReference type="InterPro" id="IPR004090">
    <property type="entry name" value="Chemotax_Me-accpt_rcpt"/>
</dbReference>
<dbReference type="PRINTS" id="PR00260">
    <property type="entry name" value="CHEMTRNSDUCR"/>
</dbReference>
<comment type="caution">
    <text evidence="9">The sequence shown here is derived from an EMBL/GenBank/DDBJ whole genome shotgun (WGS) entry which is preliminary data.</text>
</comment>
<dbReference type="Gene3D" id="1.10.287.950">
    <property type="entry name" value="Methyl-accepting chemotaxis protein"/>
    <property type="match status" value="1"/>
</dbReference>
<reference evidence="9 10" key="1">
    <citation type="submission" date="2019-03" db="EMBL/GenBank/DDBJ databases">
        <title>Genomic Encyclopedia of Type Strains, Phase IV (KMG-IV): sequencing the most valuable type-strain genomes for metagenomic binning, comparative biology and taxonomic classification.</title>
        <authorList>
            <person name="Goeker M."/>
        </authorList>
    </citation>
    <scope>NUCLEOTIDE SEQUENCE [LARGE SCALE GENOMIC DNA]</scope>
    <source>
        <strain evidence="9 10">DSM 654</strain>
    </source>
</reference>
<evidence type="ECO:0000313" key="9">
    <source>
        <dbReference type="EMBL" id="TCU88916.1"/>
    </source>
</evidence>
<dbReference type="InterPro" id="IPR047347">
    <property type="entry name" value="YvaQ-like_sensor"/>
</dbReference>
<dbReference type="InterPro" id="IPR003660">
    <property type="entry name" value="HAMP_dom"/>
</dbReference>
<dbReference type="PANTHER" id="PTHR43531:SF14">
    <property type="entry name" value="METHYL-ACCEPTING CHEMOTAXIS PROTEIN I-RELATED"/>
    <property type="match status" value="1"/>
</dbReference>
<dbReference type="GO" id="GO:0007165">
    <property type="term" value="P:signal transduction"/>
    <property type="evidence" value="ECO:0007669"/>
    <property type="project" value="UniProtKB-KW"/>
</dbReference>
<keyword evidence="6" id="KW-0812">Transmembrane</keyword>
<keyword evidence="6" id="KW-0472">Membrane</keyword>
<dbReference type="InterPro" id="IPR051310">
    <property type="entry name" value="MCP_chemotaxis"/>
</dbReference>
<evidence type="ECO:0000256" key="5">
    <source>
        <dbReference type="SAM" id="MobiDB-lite"/>
    </source>
</evidence>
<evidence type="ECO:0000256" key="4">
    <source>
        <dbReference type="PROSITE-ProRule" id="PRU00284"/>
    </source>
</evidence>
<organism evidence="9 10">
    <name type="scientific">Roseateles saccharophilus</name>
    <name type="common">Pseudomonas saccharophila</name>
    <dbReference type="NCBI Taxonomy" id="304"/>
    <lineage>
        <taxon>Bacteria</taxon>
        <taxon>Pseudomonadati</taxon>
        <taxon>Pseudomonadota</taxon>
        <taxon>Betaproteobacteria</taxon>
        <taxon>Burkholderiales</taxon>
        <taxon>Sphaerotilaceae</taxon>
        <taxon>Roseateles</taxon>
    </lineage>
</organism>
<dbReference type="InterPro" id="IPR004089">
    <property type="entry name" value="MCPsignal_dom"/>
</dbReference>
<dbReference type="AlphaFoldDB" id="A0A4R3UFE2"/>
<dbReference type="SMART" id="SM00283">
    <property type="entry name" value="MA"/>
    <property type="match status" value="1"/>
</dbReference>
<dbReference type="GO" id="GO:0005886">
    <property type="term" value="C:plasma membrane"/>
    <property type="evidence" value="ECO:0007669"/>
    <property type="project" value="TreeGrafter"/>
</dbReference>
<evidence type="ECO:0000256" key="3">
    <source>
        <dbReference type="ARBA" id="ARBA00029447"/>
    </source>
</evidence>
<dbReference type="Pfam" id="PF00015">
    <property type="entry name" value="MCPsignal"/>
    <property type="match status" value="1"/>
</dbReference>
<dbReference type="Pfam" id="PF00672">
    <property type="entry name" value="HAMP"/>
    <property type="match status" value="1"/>
</dbReference>
<evidence type="ECO:0000259" key="7">
    <source>
        <dbReference type="PROSITE" id="PS50111"/>
    </source>
</evidence>
<evidence type="ECO:0000256" key="6">
    <source>
        <dbReference type="SAM" id="Phobius"/>
    </source>
</evidence>
<dbReference type="PROSITE" id="PS50111">
    <property type="entry name" value="CHEMOTAXIS_TRANSDUC_2"/>
    <property type="match status" value="1"/>
</dbReference>
<feature type="domain" description="Methyl-accepting transducer" evidence="7">
    <location>
        <begin position="270"/>
        <end position="499"/>
    </location>
</feature>
<evidence type="ECO:0000256" key="2">
    <source>
        <dbReference type="ARBA" id="ARBA00022481"/>
    </source>
</evidence>
<gene>
    <name evidence="9" type="ORF">EV671_103830</name>
</gene>
<protein>
    <submittedName>
        <fullName evidence="9">Methyl-accepting chemotaxis protein</fullName>
    </submittedName>
</protein>
<dbReference type="InterPro" id="IPR024478">
    <property type="entry name" value="HlyB_4HB_MCP"/>
</dbReference>
<dbReference type="Proteomes" id="UP000295110">
    <property type="component" value="Unassembled WGS sequence"/>
</dbReference>
<dbReference type="GO" id="GO:0006935">
    <property type="term" value="P:chemotaxis"/>
    <property type="evidence" value="ECO:0007669"/>
    <property type="project" value="InterPro"/>
</dbReference>
<comment type="subcellular location">
    <subcellularLocation>
        <location evidence="1">Membrane</location>
    </subcellularLocation>
</comment>
<keyword evidence="2" id="KW-0488">Methylation</keyword>
<dbReference type="RefSeq" id="WP_132575900.1">
    <property type="nucleotide sequence ID" value="NZ_CBCSGL010000044.1"/>
</dbReference>
<dbReference type="SMART" id="SM00304">
    <property type="entry name" value="HAMP"/>
    <property type="match status" value="1"/>
</dbReference>
<dbReference type="CDD" id="cd06225">
    <property type="entry name" value="HAMP"/>
    <property type="match status" value="1"/>
</dbReference>
<accession>A0A4R3UFE2</accession>
<evidence type="ECO:0000313" key="10">
    <source>
        <dbReference type="Proteomes" id="UP000295110"/>
    </source>
</evidence>
<dbReference type="OrthoDB" id="9763018at2"/>
<dbReference type="PROSITE" id="PS50885">
    <property type="entry name" value="HAMP"/>
    <property type="match status" value="1"/>
</dbReference>
<keyword evidence="6" id="KW-1133">Transmembrane helix</keyword>
<keyword evidence="10" id="KW-1185">Reference proteome</keyword>
<feature type="domain" description="HAMP" evidence="8">
    <location>
        <begin position="213"/>
        <end position="265"/>
    </location>
</feature>
<keyword evidence="4" id="KW-0807">Transducer</keyword>
<proteinExistence type="inferred from homology"/>
<dbReference type="SUPFAM" id="SSF58104">
    <property type="entry name" value="Methyl-accepting chemotaxis protein (MCP) signaling domain"/>
    <property type="match status" value="1"/>
</dbReference>
<comment type="similarity">
    <text evidence="3">Belongs to the methyl-accepting chemotaxis (MCP) protein family.</text>
</comment>
<sequence length="560" mass="58231">MGFVNNLRIGQRLGLAFAISIAFSTLIAVYAYIQMARINSTLALMVNDRVVKVEQLHRIRDNVNRTARAVRNIALLSDPDAIGKEIETIAANRKSTVELFDKLKASIAAPRGIQLLAGVTAARSAYTASIQRVIDLGVQQQKDAARDLLLGETRSLQQAYFESLEALVDFQKELMRTSADDAAHAVGTASLSLLLVAAAAAIAGAALAILITRSVVAPIRQAVAAAETVASGDLRLQLAADRKDEAGQLLGALQRMNDALVDVVGAVRGNAESVATASSQIAQGNADLSQRTEEQASSLQQTGASMEELGATVRLNNDTARQAAQIADSAAQAAASGGIVMDQVIGTMAEITASSQKIANIIGTIDGIAFQTNILALNAAVEAARAGEQGRGFAVVAAEVRTLATRSADAAREIKTLISASVERVDAGNTLVGEAGGTVGDVVGQVRRVADLIREISAAGDEQGKGLVQIGEAVNQLDQVTQSNAALVEESAAAAESLKRQARTLAETVAVFKLAQAQQSVRATAPARPSRPSAPAPAPARNAVRVAPAAATLDEEWSSF</sequence>
<dbReference type="FunFam" id="1.10.287.950:FF:000001">
    <property type="entry name" value="Methyl-accepting chemotaxis sensory transducer"/>
    <property type="match status" value="1"/>
</dbReference>
<name>A0A4R3UFE2_ROSSA</name>
<feature type="compositionally biased region" description="Low complexity" evidence="5">
    <location>
        <begin position="521"/>
        <end position="531"/>
    </location>
</feature>
<feature type="region of interest" description="Disordered" evidence="5">
    <location>
        <begin position="521"/>
        <end position="547"/>
    </location>
</feature>
<evidence type="ECO:0000256" key="1">
    <source>
        <dbReference type="ARBA" id="ARBA00004370"/>
    </source>
</evidence>
<evidence type="ECO:0000259" key="8">
    <source>
        <dbReference type="PROSITE" id="PS50885"/>
    </source>
</evidence>
<dbReference type="CDD" id="cd19411">
    <property type="entry name" value="MCP2201-like_sensor"/>
    <property type="match status" value="1"/>
</dbReference>
<dbReference type="Pfam" id="PF12729">
    <property type="entry name" value="4HB_MCP_1"/>
    <property type="match status" value="1"/>
</dbReference>